<proteinExistence type="predicted"/>
<dbReference type="RefSeq" id="WP_197902261.1">
    <property type="nucleotide sequence ID" value="NZ_JACSGR010000001.1"/>
</dbReference>
<keyword evidence="1" id="KW-0238">DNA-binding</keyword>
<evidence type="ECO:0000313" key="2">
    <source>
        <dbReference type="Proteomes" id="UP000768471"/>
    </source>
</evidence>
<dbReference type="InterPro" id="IPR019294">
    <property type="entry name" value="Translation_reg_Com"/>
</dbReference>
<reference evidence="1 2" key="1">
    <citation type="submission" date="2020-09" db="EMBL/GenBank/DDBJ databases">
        <title>Eikenella S3660 sp. nov., isolated from a throat swab.</title>
        <authorList>
            <person name="Buhl M."/>
        </authorList>
    </citation>
    <scope>NUCLEOTIDE SEQUENCE [LARGE SCALE GENOMIC DNA]</scope>
    <source>
        <strain evidence="1 2">S3360</strain>
    </source>
</reference>
<evidence type="ECO:0000313" key="1">
    <source>
        <dbReference type="EMBL" id="MBH5328345.1"/>
    </source>
</evidence>
<accession>A0ABS0N7T9</accession>
<gene>
    <name evidence="1" type="ORF">H9Q10_01485</name>
</gene>
<sequence>MQYRLVRELRCPRCGKLLARCGQGKAVLQIKCARCGFLAAFN</sequence>
<organism evidence="1 2">
    <name type="scientific">Eikenella glucosivorans</name>
    <dbReference type="NCBI Taxonomy" id="2766967"/>
    <lineage>
        <taxon>Bacteria</taxon>
        <taxon>Pseudomonadati</taxon>
        <taxon>Pseudomonadota</taxon>
        <taxon>Betaproteobacteria</taxon>
        <taxon>Neisseriales</taxon>
        <taxon>Neisseriaceae</taxon>
        <taxon>Eikenella</taxon>
    </lineage>
</organism>
<comment type="caution">
    <text evidence="1">The sequence shown here is derived from an EMBL/GenBank/DDBJ whole genome shotgun (WGS) entry which is preliminary data.</text>
</comment>
<dbReference type="GO" id="GO:0003677">
    <property type="term" value="F:DNA binding"/>
    <property type="evidence" value="ECO:0007669"/>
    <property type="project" value="UniProtKB-KW"/>
</dbReference>
<dbReference type="Proteomes" id="UP000768471">
    <property type="component" value="Unassembled WGS sequence"/>
</dbReference>
<dbReference type="EMBL" id="JACSGR010000001">
    <property type="protein sequence ID" value="MBH5328345.1"/>
    <property type="molecule type" value="Genomic_DNA"/>
</dbReference>
<dbReference type="Pfam" id="PF10122">
    <property type="entry name" value="Zn_ribbon_Com"/>
    <property type="match status" value="1"/>
</dbReference>
<protein>
    <submittedName>
        <fullName evidence="1">Com family DNA-binding transcriptional regulator</fullName>
    </submittedName>
</protein>
<keyword evidence="2" id="KW-1185">Reference proteome</keyword>
<name>A0ABS0N7T9_9NEIS</name>